<organism evidence="2 3">
    <name type="scientific">Rosa chinensis</name>
    <name type="common">China rose</name>
    <dbReference type="NCBI Taxonomy" id="74649"/>
    <lineage>
        <taxon>Eukaryota</taxon>
        <taxon>Viridiplantae</taxon>
        <taxon>Streptophyta</taxon>
        <taxon>Embryophyta</taxon>
        <taxon>Tracheophyta</taxon>
        <taxon>Spermatophyta</taxon>
        <taxon>Magnoliopsida</taxon>
        <taxon>eudicotyledons</taxon>
        <taxon>Gunneridae</taxon>
        <taxon>Pentapetalae</taxon>
        <taxon>rosids</taxon>
        <taxon>fabids</taxon>
        <taxon>Rosales</taxon>
        <taxon>Rosaceae</taxon>
        <taxon>Rosoideae</taxon>
        <taxon>Rosoideae incertae sedis</taxon>
        <taxon>Rosa</taxon>
    </lineage>
</organism>
<comment type="caution">
    <text evidence="2">The sequence shown here is derived from an EMBL/GenBank/DDBJ whole genome shotgun (WGS) entry which is preliminary data.</text>
</comment>
<sequence length="140" mass="15048">MQDATGTDETLALIPVDEQQLDPLKRSRPPSPFSSLKKMKFMMDEFNGNTAPMKKVKIPALPFTAKSLGLVETPSGMLVPAEVMMPKDGGQAAKTDGKKKKGCHLGSKNKNPPKTKNILAEEVLSVFCLGKPPSPSVKGK</sequence>
<reference evidence="2 3" key="1">
    <citation type="journal article" date="2018" name="Nat. Genet.">
        <title>The Rosa genome provides new insights in the design of modern roses.</title>
        <authorList>
            <person name="Bendahmane M."/>
        </authorList>
    </citation>
    <scope>NUCLEOTIDE SEQUENCE [LARGE SCALE GENOMIC DNA]</scope>
    <source>
        <strain evidence="3">cv. Old Blush</strain>
    </source>
</reference>
<evidence type="ECO:0000313" key="3">
    <source>
        <dbReference type="Proteomes" id="UP000238479"/>
    </source>
</evidence>
<dbReference type="AlphaFoldDB" id="A0A2P6P2Q7"/>
<accession>A0A2P6P2Q7</accession>
<feature type="region of interest" description="Disordered" evidence="1">
    <location>
        <begin position="1"/>
        <end position="33"/>
    </location>
</feature>
<feature type="region of interest" description="Disordered" evidence="1">
    <location>
        <begin position="87"/>
        <end position="116"/>
    </location>
</feature>
<protein>
    <submittedName>
        <fullName evidence="2">Uncharacterized protein</fullName>
    </submittedName>
</protein>
<evidence type="ECO:0000256" key="1">
    <source>
        <dbReference type="SAM" id="MobiDB-lite"/>
    </source>
</evidence>
<proteinExistence type="predicted"/>
<dbReference type="EMBL" id="PDCK01000045">
    <property type="protein sequence ID" value="PRQ16210.1"/>
    <property type="molecule type" value="Genomic_DNA"/>
</dbReference>
<name>A0A2P6P2Q7_ROSCH</name>
<dbReference type="Proteomes" id="UP000238479">
    <property type="component" value="Chromosome 7"/>
</dbReference>
<evidence type="ECO:0000313" key="2">
    <source>
        <dbReference type="EMBL" id="PRQ16210.1"/>
    </source>
</evidence>
<gene>
    <name evidence="2" type="ORF">RchiOBHm_Chr7g0181741</name>
</gene>
<keyword evidence="3" id="KW-1185">Reference proteome</keyword>
<dbReference type="Gramene" id="PRQ16210">
    <property type="protein sequence ID" value="PRQ16210"/>
    <property type="gene ID" value="RchiOBHm_Chr7g0181741"/>
</dbReference>